<dbReference type="Pfam" id="PF16199">
    <property type="entry name" value="Radical_SAM_C"/>
    <property type="match status" value="1"/>
</dbReference>
<evidence type="ECO:0000259" key="7">
    <source>
        <dbReference type="PROSITE" id="PS51918"/>
    </source>
</evidence>
<dbReference type="Pfam" id="PF04055">
    <property type="entry name" value="Radical_SAM"/>
    <property type="match status" value="1"/>
</dbReference>
<dbReference type="STRING" id="1121476.SAMN02745751_02014"/>
<dbReference type="NCBIfam" id="TIGR01212">
    <property type="entry name" value="TIGR01212 family radical SAM protein"/>
    <property type="match status" value="1"/>
</dbReference>
<accession>A0A1M6HGV3</accession>
<dbReference type="PANTHER" id="PTHR11135:SF1">
    <property type="entry name" value="PROTEIN YHCC"/>
    <property type="match status" value="1"/>
</dbReference>
<dbReference type="RefSeq" id="WP_073049455.1">
    <property type="nucleotide sequence ID" value="NZ_FQZL01000013.1"/>
</dbReference>
<dbReference type="GO" id="GO:0046872">
    <property type="term" value="F:metal ion binding"/>
    <property type="evidence" value="ECO:0007669"/>
    <property type="project" value="UniProtKB-KW"/>
</dbReference>
<keyword evidence="6" id="KW-0411">Iron-sulfur</keyword>
<evidence type="ECO:0000256" key="2">
    <source>
        <dbReference type="ARBA" id="ARBA00022485"/>
    </source>
</evidence>
<evidence type="ECO:0000256" key="1">
    <source>
        <dbReference type="ARBA" id="ARBA00001966"/>
    </source>
</evidence>
<evidence type="ECO:0000256" key="6">
    <source>
        <dbReference type="ARBA" id="ARBA00023014"/>
    </source>
</evidence>
<dbReference type="PANTHER" id="PTHR11135">
    <property type="entry name" value="HISTONE ACETYLTRANSFERASE-RELATED"/>
    <property type="match status" value="1"/>
</dbReference>
<dbReference type="SUPFAM" id="SSF102114">
    <property type="entry name" value="Radical SAM enzymes"/>
    <property type="match status" value="1"/>
</dbReference>
<dbReference type="SFLD" id="SFLDG01086">
    <property type="entry name" value="elongater_protein-like"/>
    <property type="match status" value="1"/>
</dbReference>
<dbReference type="EMBL" id="FQZL01000013">
    <property type="protein sequence ID" value="SHJ21422.1"/>
    <property type="molecule type" value="Genomic_DNA"/>
</dbReference>
<gene>
    <name evidence="8" type="ORF">SAMN02745751_02014</name>
</gene>
<dbReference type="InterPro" id="IPR023404">
    <property type="entry name" value="rSAM_horseshoe"/>
</dbReference>
<keyword evidence="2" id="KW-0004">4Fe-4S</keyword>
<reference evidence="8 9" key="1">
    <citation type="submission" date="2016-11" db="EMBL/GenBank/DDBJ databases">
        <authorList>
            <person name="Jaros S."/>
            <person name="Januszkiewicz K."/>
            <person name="Wedrychowicz H."/>
        </authorList>
    </citation>
    <scope>NUCLEOTIDE SEQUENCE [LARGE SCALE GENOMIC DNA]</scope>
    <source>
        <strain evidence="8 9">DSM 17477</strain>
    </source>
</reference>
<dbReference type="OrthoDB" id="9801689at2"/>
<evidence type="ECO:0000313" key="9">
    <source>
        <dbReference type="Proteomes" id="UP000184052"/>
    </source>
</evidence>
<dbReference type="AlphaFoldDB" id="A0A1M6HGV3"/>
<evidence type="ECO:0000256" key="3">
    <source>
        <dbReference type="ARBA" id="ARBA00022691"/>
    </source>
</evidence>
<dbReference type="InterPro" id="IPR039661">
    <property type="entry name" value="ELP3"/>
</dbReference>
<evidence type="ECO:0000256" key="4">
    <source>
        <dbReference type="ARBA" id="ARBA00022723"/>
    </source>
</evidence>
<keyword evidence="3" id="KW-0949">S-adenosyl-L-methionine</keyword>
<proteinExistence type="predicted"/>
<dbReference type="InterPro" id="IPR032432">
    <property type="entry name" value="Radical_SAM_C"/>
</dbReference>
<protein>
    <recommendedName>
        <fullName evidence="7">Radical SAM core domain-containing protein</fullName>
    </recommendedName>
</protein>
<dbReference type="Gene3D" id="3.80.30.20">
    <property type="entry name" value="tm_1862 like domain"/>
    <property type="match status" value="1"/>
</dbReference>
<evidence type="ECO:0000313" key="8">
    <source>
        <dbReference type="EMBL" id="SHJ21422.1"/>
    </source>
</evidence>
<dbReference type="GO" id="GO:0051539">
    <property type="term" value="F:4 iron, 4 sulfur cluster binding"/>
    <property type="evidence" value="ECO:0007669"/>
    <property type="project" value="UniProtKB-KW"/>
</dbReference>
<dbReference type="InterPro" id="IPR058240">
    <property type="entry name" value="rSAM_sf"/>
</dbReference>
<comment type="cofactor">
    <cofactor evidence="1">
        <name>[4Fe-4S] cluster</name>
        <dbReference type="ChEBI" id="CHEBI:49883"/>
    </cofactor>
</comment>
<keyword evidence="5" id="KW-0408">Iron</keyword>
<feature type="domain" description="Radical SAM core" evidence="7">
    <location>
        <begin position="17"/>
        <end position="258"/>
    </location>
</feature>
<dbReference type="InterPro" id="IPR007197">
    <property type="entry name" value="rSAM"/>
</dbReference>
<keyword evidence="9" id="KW-1185">Reference proteome</keyword>
<dbReference type="InterPro" id="IPR006638">
    <property type="entry name" value="Elp3/MiaA/NifB-like_rSAM"/>
</dbReference>
<dbReference type="SFLD" id="SFLDG01091">
    <property type="entry name" value="uncharacterized_CHP01210-like"/>
    <property type="match status" value="1"/>
</dbReference>
<keyword evidence="4" id="KW-0479">Metal-binding</keyword>
<dbReference type="SFLD" id="SFLDS00029">
    <property type="entry name" value="Radical_SAM"/>
    <property type="match status" value="1"/>
</dbReference>
<dbReference type="GO" id="GO:0003824">
    <property type="term" value="F:catalytic activity"/>
    <property type="evidence" value="ECO:0007669"/>
    <property type="project" value="InterPro"/>
</dbReference>
<dbReference type="SMART" id="SM00729">
    <property type="entry name" value="Elp3"/>
    <property type="match status" value="1"/>
</dbReference>
<sequence length="305" mass="35173">MYGEMRYRTLNYELKKTFGEKVVKLSIDGGFTCPNRDGTIDSRGCIFCSEMGSGEFAGSRELSIIRQIEEQKALLGKKWKSGKYIAYFGSFTNTYAPVEELRRKYYEALGCEGVIGLAVATRADCISDEIMDLFREINEKYFLWVEIGLQSIHEDSAKYIRRGYDLNVFNKTFNNLHELGIKTVVHIILGIPGEDRADMMRTVDYVSRLKPWGVKLHMLHVIKNTDLEKAYLEEGFPLFEKEEYVKTICDSLERLHGDIVIHRITGDGKKSDLVGPRWSLDKLRVISEINMEMKRRDSFQGCRVK</sequence>
<evidence type="ECO:0000256" key="5">
    <source>
        <dbReference type="ARBA" id="ARBA00023004"/>
    </source>
</evidence>
<dbReference type="PROSITE" id="PS51918">
    <property type="entry name" value="RADICAL_SAM"/>
    <property type="match status" value="1"/>
</dbReference>
<organism evidence="8 9">
    <name type="scientific">Dethiosulfatibacter aminovorans DSM 17477</name>
    <dbReference type="NCBI Taxonomy" id="1121476"/>
    <lineage>
        <taxon>Bacteria</taxon>
        <taxon>Bacillati</taxon>
        <taxon>Bacillota</taxon>
        <taxon>Tissierellia</taxon>
        <taxon>Dethiosulfatibacter</taxon>
    </lineage>
</organism>
<name>A0A1M6HGV3_9FIRM</name>
<dbReference type="InterPro" id="IPR005911">
    <property type="entry name" value="YhcC-like"/>
</dbReference>
<dbReference type="Proteomes" id="UP000184052">
    <property type="component" value="Unassembled WGS sequence"/>
</dbReference>